<evidence type="ECO:0000313" key="2">
    <source>
        <dbReference type="EMBL" id="HDR52997.1"/>
    </source>
</evidence>
<reference evidence="2" key="1">
    <citation type="journal article" date="2020" name="mSystems">
        <title>Genome- and Community-Level Interaction Insights into Carbon Utilization and Element Cycling Functions of Hydrothermarchaeota in Hydrothermal Sediment.</title>
        <authorList>
            <person name="Zhou Z."/>
            <person name="Liu Y."/>
            <person name="Xu W."/>
            <person name="Pan J."/>
            <person name="Luo Z.H."/>
            <person name="Li M."/>
        </authorList>
    </citation>
    <scope>NUCLEOTIDE SEQUENCE [LARGE SCALE GENOMIC DNA]</scope>
    <source>
        <strain evidence="2">SpSt-1217</strain>
    </source>
</reference>
<dbReference type="GO" id="GO:0003993">
    <property type="term" value="F:acid phosphatase activity"/>
    <property type="evidence" value="ECO:0007669"/>
    <property type="project" value="InterPro"/>
</dbReference>
<dbReference type="InterPro" id="IPR013783">
    <property type="entry name" value="Ig-like_fold"/>
</dbReference>
<evidence type="ECO:0000259" key="1">
    <source>
        <dbReference type="Pfam" id="PF18942"/>
    </source>
</evidence>
<dbReference type="Gene3D" id="2.60.40.10">
    <property type="entry name" value="Immunoglobulins"/>
    <property type="match status" value="1"/>
</dbReference>
<dbReference type="InterPro" id="IPR008963">
    <property type="entry name" value="Purple_acid_Pase-like_N"/>
</dbReference>
<dbReference type="Pfam" id="PF18942">
    <property type="entry name" value="DUF5689"/>
    <property type="match status" value="1"/>
</dbReference>
<dbReference type="CDD" id="cd00063">
    <property type="entry name" value="FN3"/>
    <property type="match status" value="1"/>
</dbReference>
<dbReference type="Proteomes" id="UP000886047">
    <property type="component" value="Unassembled WGS sequence"/>
</dbReference>
<dbReference type="SUPFAM" id="SSF56024">
    <property type="entry name" value="Phospholipase D/nuclease"/>
    <property type="match status" value="1"/>
</dbReference>
<protein>
    <recommendedName>
        <fullName evidence="1">DUF5689 domain-containing protein</fullName>
    </recommendedName>
</protein>
<dbReference type="SUPFAM" id="SSF49363">
    <property type="entry name" value="Purple acid phosphatase, N-terminal domain"/>
    <property type="match status" value="1"/>
</dbReference>
<feature type="domain" description="DUF5689" evidence="1">
    <location>
        <begin position="29"/>
        <end position="205"/>
    </location>
</feature>
<dbReference type="InterPro" id="IPR043744">
    <property type="entry name" value="DUF5689"/>
</dbReference>
<proteinExistence type="predicted"/>
<dbReference type="GO" id="GO:0046872">
    <property type="term" value="F:metal ion binding"/>
    <property type="evidence" value="ECO:0007669"/>
    <property type="project" value="InterPro"/>
</dbReference>
<name>A0A831LU63_9BACT</name>
<dbReference type="AlphaFoldDB" id="A0A831LU63"/>
<sequence length="386" mass="41839">MMLRYLLAGVIALWGFESRAQETIESARNKVGQTVTVSGIVTNGGELGLIRYFQDETAGLSAYGNLGSSLQRGDSITISGTLKNYNNLLEIDPISSVNVHSAGHNLPEPKLLTADQIGESYESQLVRLNNVQFVSPSGTFNGDANYTLTDGNQTFVIRINRNAGSIVGQQIPTGVFDLTAICSQFSYNTNDVTTGYQLLPRNMDDFILTGSVNILSPVTVQDISKNSVTLSWTTDSETTSEVVYGVTPHASEWRDITTGTSTLLNEEYLQEVTISGLQPGTIIYALPYSYHASDTAFAPQAAYATESNSTGDIKVYFNSDVDTTYAIYQPAQNIGSALDDTLVAYLDRATESIDFAIYSFSNIASASIPDALNRAKNRGLRVRMIA</sequence>
<dbReference type="EMBL" id="DSDK01000868">
    <property type="protein sequence ID" value="HDR52997.1"/>
    <property type="molecule type" value="Genomic_DNA"/>
</dbReference>
<accession>A0A831LU63</accession>
<comment type="caution">
    <text evidence="2">The sequence shown here is derived from an EMBL/GenBank/DDBJ whole genome shotgun (WGS) entry which is preliminary data.</text>
</comment>
<organism evidence="2">
    <name type="scientific">Mariniphaga anaerophila</name>
    <dbReference type="NCBI Taxonomy" id="1484053"/>
    <lineage>
        <taxon>Bacteria</taxon>
        <taxon>Pseudomonadati</taxon>
        <taxon>Bacteroidota</taxon>
        <taxon>Bacteroidia</taxon>
        <taxon>Marinilabiliales</taxon>
        <taxon>Prolixibacteraceae</taxon>
        <taxon>Mariniphaga</taxon>
    </lineage>
</organism>
<feature type="non-terminal residue" evidence="2">
    <location>
        <position position="386"/>
    </location>
</feature>
<dbReference type="Gene3D" id="3.30.870.10">
    <property type="entry name" value="Endonuclease Chain A"/>
    <property type="match status" value="1"/>
</dbReference>
<gene>
    <name evidence="2" type="ORF">ENN90_15480</name>
</gene>
<dbReference type="InterPro" id="IPR003961">
    <property type="entry name" value="FN3_dom"/>
</dbReference>